<gene>
    <name evidence="1" type="ORF">DERYTH_LOCUS14277</name>
</gene>
<evidence type="ECO:0000313" key="2">
    <source>
        <dbReference type="Proteomes" id="UP000789405"/>
    </source>
</evidence>
<dbReference type="PANTHER" id="PTHR10751">
    <property type="entry name" value="GUANYLATE BINDING PROTEIN"/>
    <property type="match status" value="1"/>
</dbReference>
<accession>A0A9N9I4K2</accession>
<dbReference type="InterPro" id="IPR027417">
    <property type="entry name" value="P-loop_NTPase"/>
</dbReference>
<reference evidence="1" key="1">
    <citation type="submission" date="2021-06" db="EMBL/GenBank/DDBJ databases">
        <authorList>
            <person name="Kallberg Y."/>
            <person name="Tangrot J."/>
            <person name="Rosling A."/>
        </authorList>
    </citation>
    <scope>NUCLEOTIDE SEQUENCE</scope>
    <source>
        <strain evidence="1">MA453B</strain>
    </source>
</reference>
<dbReference type="EMBL" id="CAJVPY010010636">
    <property type="protein sequence ID" value="CAG8720398.1"/>
    <property type="molecule type" value="Genomic_DNA"/>
</dbReference>
<keyword evidence="2" id="KW-1185">Reference proteome</keyword>
<sequence>MSSFKWIVISDEYNEDQGDNINEVPVSAINIEVEENATSLLCTKNEPVNLISIFGPASGVDNCDNEIFKTSSVSETVTTGVDISKIFVPLKEFSKFNDNPEIDSNVLVGFVDTEGQGNKGDEFDIYLFSPILVTSTIAIFWWPGLLQVDTILNCLGAMTNSAKRITRDANCQHQNTKPYGHLHIVFRSWNNNNTPEDVKKLLLEPQKIVKRDKDREHNSIRELLSDCFESIDVWLFPKNGLVQDRERLLFEDFNDNWKQTFKNMRKKFSDQLSVNEPKHNAEKPWTGRDIAEFTKLLCKTLTSSERYTITSIFERMQIARAKTLAKNALNDFHALVNKMSPQYKVEGCDDEGIDAYFFEELKNFKEKLKSEGLSDNVVNENYADYHKSVSLIVSEIKTKIAILTVEVQNFRNRFDEYVSTIELPLSKPDLAKSLNELIQQLWNDFNDIIKDFPEGFIQQYREKLENLFEEKGHYIGLSDNAANEIYADYYKSVSLIVSEIKTKIAILTVEVQNFQNRFDESVSIIELPLSKPDLTKSLNELTQQLWSNFNDMVKDFPGGFVQQHREKLENFCKEKSQYIEAENEKRNALKDFQALVNEMNPYYKAEGCDQEGIDAYLYEELKNFNEKLKNNFSDNVVNEIYADYNKTISLIASEIKTKIVTLIIEVQNFQTKFVESISTIALPLSKSDLTKSLKELNQQLLNDFNNMIKDFPNGFVQQHREKLENFVKKKVTLVNEMNPYYKAEGCDQDGIDAYLYEELKNFNEKLKEDFSDNVVNEIYADYNIR</sequence>
<name>A0A9N9I4K2_9GLOM</name>
<dbReference type="OrthoDB" id="2423900at2759"/>
<dbReference type="Gene3D" id="3.40.50.300">
    <property type="entry name" value="P-loop containing nucleotide triphosphate hydrolases"/>
    <property type="match status" value="1"/>
</dbReference>
<dbReference type="Proteomes" id="UP000789405">
    <property type="component" value="Unassembled WGS sequence"/>
</dbReference>
<organism evidence="1 2">
    <name type="scientific">Dentiscutata erythropus</name>
    <dbReference type="NCBI Taxonomy" id="1348616"/>
    <lineage>
        <taxon>Eukaryota</taxon>
        <taxon>Fungi</taxon>
        <taxon>Fungi incertae sedis</taxon>
        <taxon>Mucoromycota</taxon>
        <taxon>Glomeromycotina</taxon>
        <taxon>Glomeromycetes</taxon>
        <taxon>Diversisporales</taxon>
        <taxon>Gigasporaceae</taxon>
        <taxon>Dentiscutata</taxon>
    </lineage>
</organism>
<proteinExistence type="predicted"/>
<evidence type="ECO:0000313" key="1">
    <source>
        <dbReference type="EMBL" id="CAG8720398.1"/>
    </source>
</evidence>
<protein>
    <submittedName>
        <fullName evidence="1">10136_t:CDS:1</fullName>
    </submittedName>
</protein>
<dbReference type="AlphaFoldDB" id="A0A9N9I4K2"/>
<feature type="non-terminal residue" evidence="1">
    <location>
        <position position="1"/>
    </location>
</feature>
<comment type="caution">
    <text evidence="1">The sequence shown here is derived from an EMBL/GenBank/DDBJ whole genome shotgun (WGS) entry which is preliminary data.</text>
</comment>